<dbReference type="Gene3D" id="1.10.150.240">
    <property type="entry name" value="Putative phosphatase, domain 2"/>
    <property type="match status" value="1"/>
</dbReference>
<dbReference type="SFLD" id="SFLDG01129">
    <property type="entry name" value="C1.5:_HAD__Beta-PGM__Phosphata"/>
    <property type="match status" value="1"/>
</dbReference>
<proteinExistence type="predicted"/>
<sequence>MSDTVFSVDAILFDMDGTLVDSTAGVVGAWDIFHESYPDIDVKKILSTSHGIRTVDNLRNHCRIEDPTLLESEALRFEEAIVTSSTNNGRPGIVKIKGLEQILPDIEPFRHLPSPRWSICTSATRKYALAALKAAGVPVPDVLVAAEDVVAGKPQPDPYLLGAKLCGVDPTQCVVFEDAPAGVQSGRAAGCKTIGLLTTHSREQMEAAQPDILVQDLTSITVRVKQSKGLEIIIRKA</sequence>
<dbReference type="SFLD" id="SFLDS00003">
    <property type="entry name" value="Haloacid_Dehalogenase"/>
    <property type="match status" value="1"/>
</dbReference>
<evidence type="ECO:0000313" key="2">
    <source>
        <dbReference type="Proteomes" id="UP000629468"/>
    </source>
</evidence>
<dbReference type="InterPro" id="IPR036412">
    <property type="entry name" value="HAD-like_sf"/>
</dbReference>
<comment type="caution">
    <text evidence="1">The sequence shown here is derived from an EMBL/GenBank/DDBJ whole genome shotgun (WGS) entry which is preliminary data.</text>
</comment>
<name>A0A8H7KH66_AGABI</name>
<gene>
    <name evidence="1" type="ORF">Agabi119p4_4329</name>
</gene>
<dbReference type="InterPro" id="IPR051806">
    <property type="entry name" value="HAD-like_SPP"/>
</dbReference>
<dbReference type="InterPro" id="IPR023198">
    <property type="entry name" value="PGP-like_dom2"/>
</dbReference>
<dbReference type="OMA" id="HGRQGYA"/>
<dbReference type="GO" id="GO:0050308">
    <property type="term" value="F:sugar-phosphatase activity"/>
    <property type="evidence" value="ECO:0007669"/>
    <property type="project" value="TreeGrafter"/>
</dbReference>
<dbReference type="Proteomes" id="UP000629468">
    <property type="component" value="Unassembled WGS sequence"/>
</dbReference>
<dbReference type="InterPro" id="IPR006439">
    <property type="entry name" value="HAD-SF_hydro_IA"/>
</dbReference>
<dbReference type="SUPFAM" id="SSF56784">
    <property type="entry name" value="HAD-like"/>
    <property type="match status" value="1"/>
</dbReference>
<reference evidence="1 2" key="1">
    <citation type="journal article" name="Sci. Rep.">
        <title>Telomere-to-telomere assembled and centromere annotated genomes of the two main subspecies of the button mushroom Agaricus bisporus reveal especially polymorphic chromosome ends.</title>
        <authorList>
            <person name="Sonnenberg A.S.M."/>
            <person name="Sedaghat-Telgerd N."/>
            <person name="Lavrijssen B."/>
            <person name="Ohm R.A."/>
            <person name="Hendrickx P.M."/>
            <person name="Scholtmeijer K."/>
            <person name="Baars J.J.P."/>
            <person name="van Peer A."/>
        </authorList>
    </citation>
    <scope>NUCLEOTIDE SEQUENCE [LARGE SCALE GENOMIC DNA]</scope>
    <source>
        <strain evidence="1 2">H119_p4</strain>
    </source>
</reference>
<dbReference type="EMBL" id="JABXXO010000006">
    <property type="protein sequence ID" value="KAF7775936.1"/>
    <property type="molecule type" value="Genomic_DNA"/>
</dbReference>
<evidence type="ECO:0008006" key="3">
    <source>
        <dbReference type="Google" id="ProtNLM"/>
    </source>
</evidence>
<protein>
    <recommendedName>
        <fullName evidence="3">Phosphatase</fullName>
    </recommendedName>
</protein>
<dbReference type="PANTHER" id="PTHR43481">
    <property type="entry name" value="FRUCTOSE-1-PHOSPHATE PHOSPHATASE"/>
    <property type="match status" value="1"/>
</dbReference>
<accession>A0A8H7KH66</accession>
<dbReference type="InterPro" id="IPR023214">
    <property type="entry name" value="HAD_sf"/>
</dbReference>
<evidence type="ECO:0000313" key="1">
    <source>
        <dbReference type="EMBL" id="KAF7775936.1"/>
    </source>
</evidence>
<organism evidence="1 2">
    <name type="scientific">Agaricus bisporus var. burnettii</name>
    <dbReference type="NCBI Taxonomy" id="192524"/>
    <lineage>
        <taxon>Eukaryota</taxon>
        <taxon>Fungi</taxon>
        <taxon>Dikarya</taxon>
        <taxon>Basidiomycota</taxon>
        <taxon>Agaricomycotina</taxon>
        <taxon>Agaricomycetes</taxon>
        <taxon>Agaricomycetidae</taxon>
        <taxon>Agaricales</taxon>
        <taxon>Agaricineae</taxon>
        <taxon>Agaricaceae</taxon>
        <taxon>Agaricus</taxon>
    </lineage>
</organism>
<dbReference type="PANTHER" id="PTHR43481:SF4">
    <property type="entry name" value="GLYCEROL-1-PHOSPHATE PHOSPHOHYDROLASE 1-RELATED"/>
    <property type="match status" value="1"/>
</dbReference>
<dbReference type="Pfam" id="PF00702">
    <property type="entry name" value="Hydrolase"/>
    <property type="match status" value="1"/>
</dbReference>
<dbReference type="AlphaFoldDB" id="A0A8H7KH66"/>
<dbReference type="Gene3D" id="3.40.50.1000">
    <property type="entry name" value="HAD superfamily/HAD-like"/>
    <property type="match status" value="1"/>
</dbReference>
<dbReference type="NCBIfam" id="TIGR01509">
    <property type="entry name" value="HAD-SF-IA-v3"/>
    <property type="match status" value="1"/>
</dbReference>